<organism evidence="3 4">
    <name type="scientific">Mycolicibacterium canariasense</name>
    <name type="common">Mycobacterium canariasense</name>
    <dbReference type="NCBI Taxonomy" id="228230"/>
    <lineage>
        <taxon>Bacteria</taxon>
        <taxon>Bacillati</taxon>
        <taxon>Actinomycetota</taxon>
        <taxon>Actinomycetes</taxon>
        <taxon>Mycobacteriales</taxon>
        <taxon>Mycobacteriaceae</taxon>
        <taxon>Mycolicibacterium</taxon>
    </lineage>
</organism>
<accession>A0A100WB97</accession>
<name>A0A100WB97_MYCCR</name>
<evidence type="ECO:0000259" key="2">
    <source>
        <dbReference type="Pfam" id="PF13828"/>
    </source>
</evidence>
<feature type="transmembrane region" description="Helical" evidence="1">
    <location>
        <begin position="108"/>
        <end position="137"/>
    </location>
</feature>
<protein>
    <recommendedName>
        <fullName evidence="2">DUF4190 domain-containing protein</fullName>
    </recommendedName>
</protein>
<feature type="domain" description="DUF4190" evidence="2">
    <location>
        <begin position="61"/>
        <end position="123"/>
    </location>
</feature>
<evidence type="ECO:0000256" key="1">
    <source>
        <dbReference type="SAM" id="Phobius"/>
    </source>
</evidence>
<dbReference type="Proteomes" id="UP000069443">
    <property type="component" value="Unassembled WGS sequence"/>
</dbReference>
<dbReference type="RefSeq" id="WP_201029521.1">
    <property type="nucleotide sequence ID" value="NZ_BCSY01000035.1"/>
</dbReference>
<dbReference type="Pfam" id="PF13828">
    <property type="entry name" value="DUF4190"/>
    <property type="match status" value="1"/>
</dbReference>
<keyword evidence="1" id="KW-0472">Membrane</keyword>
<feature type="transmembrane region" description="Helical" evidence="1">
    <location>
        <begin position="65"/>
        <end position="88"/>
    </location>
</feature>
<dbReference type="EMBL" id="BCSY01000035">
    <property type="protein sequence ID" value="GAS94869.1"/>
    <property type="molecule type" value="Genomic_DNA"/>
</dbReference>
<sequence length="147" mass="14775">MHVPSTPQVVYGPAPQVPMPPMPQVVNSTHPAPGPVMSPTPGHAPGYPPPYPLSPKTNAAATTSLWLGLSAVFCLGFLTGIPAIIIGLKARKQIAASHGGESGDGMAITGIALGALMTLVSAVGLVVLLITLVAGVMGTSSSPAYIY</sequence>
<keyword evidence="1" id="KW-1133">Transmembrane helix</keyword>
<comment type="caution">
    <text evidence="3">The sequence shown here is derived from an EMBL/GenBank/DDBJ whole genome shotgun (WGS) entry which is preliminary data.</text>
</comment>
<evidence type="ECO:0000313" key="3">
    <source>
        <dbReference type="EMBL" id="GAS94869.1"/>
    </source>
</evidence>
<keyword evidence="1" id="KW-0812">Transmembrane</keyword>
<reference evidence="4" key="2">
    <citation type="submission" date="2016-02" db="EMBL/GenBank/DDBJ databases">
        <title>Draft genome sequence of five rapidly growing Mycobacterium species.</title>
        <authorList>
            <person name="Katahira K."/>
            <person name="Gotou Y."/>
            <person name="Iida K."/>
            <person name="Ogura Y."/>
            <person name="Hayashi T."/>
        </authorList>
    </citation>
    <scope>NUCLEOTIDE SEQUENCE [LARGE SCALE GENOMIC DNA]</scope>
    <source>
        <strain evidence="4">JCM15298</strain>
    </source>
</reference>
<reference evidence="4" key="1">
    <citation type="journal article" date="2016" name="Genome Announc.">
        <title>Draft Genome Sequences of Five Rapidly Growing Mycobacterium Species, M. thermoresistibile, M. fortuitum subsp. acetamidolyticum, M. canariasense, M. brisbanense, and M. novocastrense.</title>
        <authorList>
            <person name="Katahira K."/>
            <person name="Ogura Y."/>
            <person name="Gotoh Y."/>
            <person name="Hayashi T."/>
        </authorList>
    </citation>
    <scope>NUCLEOTIDE SEQUENCE [LARGE SCALE GENOMIC DNA]</scope>
    <source>
        <strain evidence="4">JCM15298</strain>
    </source>
</reference>
<evidence type="ECO:0000313" key="4">
    <source>
        <dbReference type="Proteomes" id="UP000069443"/>
    </source>
</evidence>
<keyword evidence="4" id="KW-1185">Reference proteome</keyword>
<dbReference type="AlphaFoldDB" id="A0A100WB97"/>
<gene>
    <name evidence="3" type="ORF">RMCC_1835</name>
</gene>
<dbReference type="STRING" id="228230.RMCC_1835"/>
<proteinExistence type="predicted"/>
<dbReference type="InterPro" id="IPR025241">
    <property type="entry name" value="DUF4190"/>
</dbReference>